<dbReference type="InterPro" id="IPR029028">
    <property type="entry name" value="Alpha/beta_knot_MTases"/>
</dbReference>
<protein>
    <submittedName>
        <fullName evidence="5">TrmH family RNA methyltransferase</fullName>
    </submittedName>
</protein>
<keyword evidence="1 5" id="KW-0489">Methyltransferase</keyword>
<dbReference type="Proteomes" id="UP000757540">
    <property type="component" value="Unassembled WGS sequence"/>
</dbReference>
<dbReference type="GO" id="GO:0032259">
    <property type="term" value="P:methylation"/>
    <property type="evidence" value="ECO:0007669"/>
    <property type="project" value="UniProtKB-KW"/>
</dbReference>
<dbReference type="InterPro" id="IPR051259">
    <property type="entry name" value="rRNA_Methyltransferase"/>
</dbReference>
<gene>
    <name evidence="5" type="ORF">HDG69_003513</name>
</gene>
<feature type="domain" description="Thiostrepton-resistance methylase N-terminal" evidence="4">
    <location>
        <begin position="21"/>
        <end position="125"/>
    </location>
</feature>
<dbReference type="InterPro" id="IPR001537">
    <property type="entry name" value="SpoU_MeTrfase"/>
</dbReference>
<sequence length="277" mass="29360">MASTEPILIPPPAVSGPAPFIDTDRHPAVRRVADVLRSRAPVPRTIVIDDAECIEQAVAAGVRIEAIYATPDRAARAEGLHAGVPRADRFTVGEDVLRPLLSRDKASRLLALARAPRPSSWGEVAAARGDVLVLDGVRITGNVGAIVRSACAFGAAAVVLIDSGLRSAYDRRVIRASRGLVFAMPVLLADQGELVEFLRSADVLLASLAADAEEPLEGIGRHPDRMAILLGSERRGSSSSLEALADRRYAVSMAPGMDSLNVSVAAALALYERRRKP</sequence>
<evidence type="ECO:0000259" key="3">
    <source>
        <dbReference type="Pfam" id="PF00588"/>
    </source>
</evidence>
<name>A0ABX2AAD7_9MICO</name>
<feature type="domain" description="tRNA/rRNA methyltransferase SpoU type" evidence="3">
    <location>
        <begin position="131"/>
        <end position="271"/>
    </location>
</feature>
<evidence type="ECO:0000313" key="6">
    <source>
        <dbReference type="Proteomes" id="UP000757540"/>
    </source>
</evidence>
<dbReference type="RefSeq" id="WP_171785108.1">
    <property type="nucleotide sequence ID" value="NZ_BAAAML010000004.1"/>
</dbReference>
<dbReference type="Pfam" id="PF00588">
    <property type="entry name" value="SpoU_methylase"/>
    <property type="match status" value="1"/>
</dbReference>
<evidence type="ECO:0000259" key="4">
    <source>
        <dbReference type="Pfam" id="PF04705"/>
    </source>
</evidence>
<dbReference type="InterPro" id="IPR006795">
    <property type="entry name" value="Thiostrepton-R_Mease_TSNR_N"/>
</dbReference>
<reference evidence="5 6" key="1">
    <citation type="submission" date="2020-05" db="EMBL/GenBank/DDBJ databases">
        <title>Genomic Encyclopedia of Type Strains, Phase III (KMG-III): the genomes of soil and plant-associated and newly described type strains.</title>
        <authorList>
            <person name="Whitman W."/>
        </authorList>
    </citation>
    <scope>NUCLEOTIDE SEQUENCE [LARGE SCALE GENOMIC DNA]</scope>
    <source>
        <strain evidence="5 6">KCTC 19046</strain>
    </source>
</reference>
<dbReference type="PANTHER" id="PTHR43191:SF2">
    <property type="entry name" value="RRNA METHYLTRANSFERASE 3, MITOCHONDRIAL"/>
    <property type="match status" value="1"/>
</dbReference>
<dbReference type="InterPro" id="IPR029026">
    <property type="entry name" value="tRNA_m1G_MTases_N"/>
</dbReference>
<keyword evidence="6" id="KW-1185">Reference proteome</keyword>
<proteinExistence type="predicted"/>
<dbReference type="InterPro" id="IPR029064">
    <property type="entry name" value="Ribosomal_eL30-like_sf"/>
</dbReference>
<dbReference type="Gene3D" id="3.30.1330.30">
    <property type="match status" value="1"/>
</dbReference>
<dbReference type="Pfam" id="PF04705">
    <property type="entry name" value="TSNR_N"/>
    <property type="match status" value="1"/>
</dbReference>
<evidence type="ECO:0000256" key="2">
    <source>
        <dbReference type="ARBA" id="ARBA00022679"/>
    </source>
</evidence>
<dbReference type="PANTHER" id="PTHR43191">
    <property type="entry name" value="RRNA METHYLTRANSFERASE 3"/>
    <property type="match status" value="1"/>
</dbReference>
<evidence type="ECO:0000313" key="5">
    <source>
        <dbReference type="EMBL" id="NOV98911.1"/>
    </source>
</evidence>
<accession>A0ABX2AAD7</accession>
<dbReference type="GO" id="GO:0008168">
    <property type="term" value="F:methyltransferase activity"/>
    <property type="evidence" value="ECO:0007669"/>
    <property type="project" value="UniProtKB-KW"/>
</dbReference>
<keyword evidence="2" id="KW-0808">Transferase</keyword>
<dbReference type="SUPFAM" id="SSF75217">
    <property type="entry name" value="alpha/beta knot"/>
    <property type="match status" value="1"/>
</dbReference>
<evidence type="ECO:0000256" key="1">
    <source>
        <dbReference type="ARBA" id="ARBA00022603"/>
    </source>
</evidence>
<organism evidence="5 6">
    <name type="scientific">Isoptericola halotolerans</name>
    <dbReference type="NCBI Taxonomy" id="300560"/>
    <lineage>
        <taxon>Bacteria</taxon>
        <taxon>Bacillati</taxon>
        <taxon>Actinomycetota</taxon>
        <taxon>Actinomycetes</taxon>
        <taxon>Micrococcales</taxon>
        <taxon>Promicromonosporaceae</taxon>
        <taxon>Isoptericola</taxon>
    </lineage>
</organism>
<dbReference type="EMBL" id="JABEZU010000005">
    <property type="protein sequence ID" value="NOV98911.1"/>
    <property type="molecule type" value="Genomic_DNA"/>
</dbReference>
<dbReference type="Gene3D" id="3.40.1280.10">
    <property type="match status" value="1"/>
</dbReference>
<comment type="caution">
    <text evidence="5">The sequence shown here is derived from an EMBL/GenBank/DDBJ whole genome shotgun (WGS) entry which is preliminary data.</text>
</comment>